<keyword evidence="1 2" id="KW-0732">Signal</keyword>
<dbReference type="AlphaFoldDB" id="A0A4Q9VSL2"/>
<dbReference type="OrthoDB" id="9807134at2"/>
<comment type="caution">
    <text evidence="4">The sequence shown here is derived from an EMBL/GenBank/DDBJ whole genome shotgun (WGS) entry which is preliminary data.</text>
</comment>
<keyword evidence="5" id="KW-1185">Reference proteome</keyword>
<evidence type="ECO:0000256" key="1">
    <source>
        <dbReference type="ARBA" id="ARBA00022729"/>
    </source>
</evidence>
<gene>
    <name evidence="4" type="ORF">EYW49_10580</name>
</gene>
<feature type="domain" description="Solute-binding protein family 3/N-terminal" evidence="3">
    <location>
        <begin position="31"/>
        <end position="277"/>
    </location>
</feature>
<dbReference type="InterPro" id="IPR001638">
    <property type="entry name" value="Solute-binding_3/MltF_N"/>
</dbReference>
<dbReference type="EMBL" id="SJFN01000013">
    <property type="protein sequence ID" value="TBW38038.1"/>
    <property type="molecule type" value="Genomic_DNA"/>
</dbReference>
<proteinExistence type="predicted"/>
<dbReference type="PANTHER" id="PTHR35936:SF19">
    <property type="entry name" value="AMINO-ACID-BINDING PROTEIN YXEM-RELATED"/>
    <property type="match status" value="1"/>
</dbReference>
<name>A0A4Q9VSL2_9HYPH</name>
<feature type="signal peptide" evidence="2">
    <location>
        <begin position="1"/>
        <end position="26"/>
    </location>
</feature>
<reference evidence="4 5" key="1">
    <citation type="submission" date="2019-02" db="EMBL/GenBank/DDBJ databases">
        <title>Siculibacillus lacustris gen. nov., sp. nov., a new rosette-forming bacterium isolated from a freshwater crater lake (Lake St. Ana, Romania).</title>
        <authorList>
            <person name="Felfoldi T."/>
            <person name="Marton Z."/>
            <person name="Szabo A."/>
            <person name="Mentes A."/>
            <person name="Boka K."/>
            <person name="Marialigeti K."/>
            <person name="Mathe I."/>
            <person name="Koncz M."/>
            <person name="Schumann P."/>
            <person name="Toth E."/>
        </authorList>
    </citation>
    <scope>NUCLEOTIDE SEQUENCE [LARGE SCALE GENOMIC DNA]</scope>
    <source>
        <strain evidence="4 5">SA-279</strain>
    </source>
</reference>
<dbReference type="SUPFAM" id="SSF53850">
    <property type="entry name" value="Periplasmic binding protein-like II"/>
    <property type="match status" value="1"/>
</dbReference>
<dbReference type="RefSeq" id="WP_131309371.1">
    <property type="nucleotide sequence ID" value="NZ_SJFN01000013.1"/>
</dbReference>
<dbReference type="Gene3D" id="3.40.190.10">
    <property type="entry name" value="Periplasmic binding protein-like II"/>
    <property type="match status" value="2"/>
</dbReference>
<dbReference type="Pfam" id="PF00497">
    <property type="entry name" value="SBP_bac_3"/>
    <property type="match status" value="1"/>
</dbReference>
<accession>A0A4Q9VSL2</accession>
<evidence type="ECO:0000313" key="5">
    <source>
        <dbReference type="Proteomes" id="UP000292781"/>
    </source>
</evidence>
<organism evidence="4 5">
    <name type="scientific">Siculibacillus lacustris</name>
    <dbReference type="NCBI Taxonomy" id="1549641"/>
    <lineage>
        <taxon>Bacteria</taxon>
        <taxon>Pseudomonadati</taxon>
        <taxon>Pseudomonadota</taxon>
        <taxon>Alphaproteobacteria</taxon>
        <taxon>Hyphomicrobiales</taxon>
        <taxon>Ancalomicrobiaceae</taxon>
        <taxon>Siculibacillus</taxon>
    </lineage>
</organism>
<dbReference type="PANTHER" id="PTHR35936">
    <property type="entry name" value="MEMBRANE-BOUND LYTIC MUREIN TRANSGLYCOSYLASE F"/>
    <property type="match status" value="1"/>
</dbReference>
<dbReference type="Proteomes" id="UP000292781">
    <property type="component" value="Unassembled WGS sequence"/>
</dbReference>
<sequence length="282" mass="30120">MSKLASLAIAAVALAALPLAATTVTAKEWTTLRVATEGAFPPFNSQTPDGKVIGFEPDLLEVICTRAKLKCETVIQEWKGIIPGLLSGKYDAIMSGMSITPKRLEVIDFSIPYTNSPSTFAVMADNPLAKALGADARIYLTDEGTTKSSTEIATKALEGKTLAVQTATIQLDFAKTYLKGVKTRVYETTQEEDLDLKAGRVDAIFASGSSLVSTLEQSEGKIVLAGPKFYDGLLGIGSAFGILKDQPDLKAKLDAAIKSTIEDGTVKTLALKWFHVDTTPRQ</sequence>
<protein>
    <submittedName>
        <fullName evidence="4">Transporter substrate-binding domain-containing protein</fullName>
    </submittedName>
</protein>
<evidence type="ECO:0000313" key="4">
    <source>
        <dbReference type="EMBL" id="TBW38038.1"/>
    </source>
</evidence>
<feature type="chain" id="PRO_5020984661" evidence="2">
    <location>
        <begin position="27"/>
        <end position="282"/>
    </location>
</feature>
<evidence type="ECO:0000259" key="3">
    <source>
        <dbReference type="SMART" id="SM00062"/>
    </source>
</evidence>
<dbReference type="SMART" id="SM00062">
    <property type="entry name" value="PBPb"/>
    <property type="match status" value="1"/>
</dbReference>
<evidence type="ECO:0000256" key="2">
    <source>
        <dbReference type="SAM" id="SignalP"/>
    </source>
</evidence>